<dbReference type="VEuPathDB" id="VectorBase:SSCA010188"/>
<protein>
    <submittedName>
        <fullName evidence="8">Group 3 allergen SMIPP-S Yv4031D03</fullName>
    </submittedName>
</protein>
<evidence type="ECO:0000313" key="8">
    <source>
        <dbReference type="EMBL" id="AAR14084.1"/>
    </source>
</evidence>
<comment type="similarity">
    <text evidence="1">Belongs to the peptidase S1 family.</text>
</comment>
<dbReference type="Pfam" id="PF00089">
    <property type="entry name" value="Trypsin"/>
    <property type="match status" value="1"/>
</dbReference>
<evidence type="ECO:0000259" key="7">
    <source>
        <dbReference type="PROSITE" id="PS50240"/>
    </source>
</evidence>
<dbReference type="OrthoDB" id="6432550at2759"/>
<dbReference type="EMBL" id="AY333074">
    <property type="protein sequence ID" value="AAR14084.1"/>
    <property type="molecule type" value="Transcribed_RNA"/>
</dbReference>
<proteinExistence type="inferred from homology"/>
<evidence type="ECO:0000256" key="3">
    <source>
        <dbReference type="ARBA" id="ARBA00022801"/>
    </source>
</evidence>
<feature type="chain" id="PRO_5004281102" evidence="6">
    <location>
        <begin position="27"/>
        <end position="264"/>
    </location>
</feature>
<feature type="signal peptide" evidence="6">
    <location>
        <begin position="1"/>
        <end position="26"/>
    </location>
</feature>
<organism evidence="8">
    <name type="scientific">Sarcoptes scabiei</name>
    <name type="common">Itch mite</name>
    <name type="synonym">Acarus scabiei</name>
    <dbReference type="NCBI Taxonomy" id="52283"/>
    <lineage>
        <taxon>Eukaryota</taxon>
        <taxon>Metazoa</taxon>
        <taxon>Ecdysozoa</taxon>
        <taxon>Arthropoda</taxon>
        <taxon>Chelicerata</taxon>
        <taxon>Arachnida</taxon>
        <taxon>Acari</taxon>
        <taxon>Acariformes</taxon>
        <taxon>Sarcoptiformes</taxon>
        <taxon>Astigmata</taxon>
        <taxon>Psoroptidia</taxon>
        <taxon>Sarcoptoidea</taxon>
        <taxon>Sarcoptidae</taxon>
        <taxon>Sarcoptinae</taxon>
        <taxon>Sarcoptes</taxon>
    </lineage>
</organism>
<keyword evidence="2" id="KW-0645">Protease</keyword>
<feature type="domain" description="Peptidase S1" evidence="7">
    <location>
        <begin position="27"/>
        <end position="259"/>
    </location>
</feature>
<dbReference type="PROSITE" id="PS50240">
    <property type="entry name" value="TRYPSIN_DOM"/>
    <property type="match status" value="1"/>
</dbReference>
<dbReference type="GO" id="GO:0004252">
    <property type="term" value="F:serine-type endopeptidase activity"/>
    <property type="evidence" value="ECO:0007669"/>
    <property type="project" value="InterPro"/>
</dbReference>
<dbReference type="PRINTS" id="PR00722">
    <property type="entry name" value="CHYMOTRYPSIN"/>
</dbReference>
<dbReference type="CDD" id="cd00190">
    <property type="entry name" value="Tryp_SPc"/>
    <property type="match status" value="1"/>
</dbReference>
<dbReference type="InterPro" id="IPR001314">
    <property type="entry name" value="Peptidase_S1A"/>
</dbReference>
<dbReference type="PANTHER" id="PTHR24276:SF91">
    <property type="entry name" value="AT26814P-RELATED"/>
    <property type="match status" value="1"/>
</dbReference>
<dbReference type="Gene3D" id="2.40.10.10">
    <property type="entry name" value="Trypsin-like serine proteases"/>
    <property type="match status" value="1"/>
</dbReference>
<dbReference type="SUPFAM" id="SSF50494">
    <property type="entry name" value="Trypsin-like serine proteases"/>
    <property type="match status" value="1"/>
</dbReference>
<accession>Q6VPU3</accession>
<keyword evidence="6" id="KW-0732">Signal</keyword>
<evidence type="ECO:0000256" key="2">
    <source>
        <dbReference type="ARBA" id="ARBA00022670"/>
    </source>
</evidence>
<name>Q6VPU3_SARSC</name>
<keyword evidence="5" id="KW-1015">Disulfide bond</keyword>
<dbReference type="AlphaFoldDB" id="Q6VPU3"/>
<dbReference type="GO" id="GO:0006508">
    <property type="term" value="P:proteolysis"/>
    <property type="evidence" value="ECO:0007669"/>
    <property type="project" value="UniProtKB-KW"/>
</dbReference>
<dbReference type="SMART" id="SM00020">
    <property type="entry name" value="Tryp_SPc"/>
    <property type="match status" value="1"/>
</dbReference>
<reference evidence="8" key="1">
    <citation type="journal article" date="2003" name="J. Invest. Dermatol.">
        <title>Mechanisms for a novel immune evasion strategy in the scabies mite sarcoptes scabiei: a multigene family of inactivated serine proteases.</title>
        <authorList>
            <person name="Holt D.C."/>
            <person name="Fischer K."/>
            <person name="Allen G.E."/>
            <person name="Wilson D."/>
            <person name="Wilson P."/>
            <person name="Slade R."/>
            <person name="Currie B.J."/>
            <person name="Walton S.F."/>
            <person name="Kemp D.J."/>
        </authorList>
    </citation>
    <scope>NUCLEOTIDE SEQUENCE</scope>
</reference>
<keyword evidence="4" id="KW-0720">Serine protease</keyword>
<evidence type="ECO:0000256" key="6">
    <source>
        <dbReference type="SAM" id="SignalP"/>
    </source>
</evidence>
<evidence type="ECO:0000256" key="4">
    <source>
        <dbReference type="ARBA" id="ARBA00022825"/>
    </source>
</evidence>
<dbReference type="PANTHER" id="PTHR24276">
    <property type="entry name" value="POLYSERASE-RELATED"/>
    <property type="match status" value="1"/>
</dbReference>
<evidence type="ECO:0000256" key="1">
    <source>
        <dbReference type="ARBA" id="ARBA00007664"/>
    </source>
</evidence>
<dbReference type="InterPro" id="IPR009003">
    <property type="entry name" value="Peptidase_S1_PA"/>
</dbReference>
<dbReference type="InterPro" id="IPR001254">
    <property type="entry name" value="Trypsin_dom"/>
</dbReference>
<keyword evidence="3" id="KW-0378">Hydrolase</keyword>
<evidence type="ECO:0000256" key="5">
    <source>
        <dbReference type="ARBA" id="ARBA00023157"/>
    </source>
</evidence>
<dbReference type="InterPro" id="IPR050430">
    <property type="entry name" value="Peptidase_S1"/>
</dbReference>
<dbReference type="InterPro" id="IPR043504">
    <property type="entry name" value="Peptidase_S1_PA_chymotrypsin"/>
</dbReference>
<sequence>MSSQRFRSIALVVSVLILIYHSPSFAIHGGTKIDIKDAPWTVAIFTITTFCGGSILSKDYVLTAASCVEGQAVSEILIQYESSNLYTGRTKIVWAEMVYIFDRYRNDTLQNNIALIKTNTSMTLDQEKSKAIDLPKVEYEPEKDSNVSVSGYGDVDAKPINEKLTDTSKYDLKRADFTVQDRSECAQKYTDKYTDYETFCAKGCGAYIEQGDIGDPAVQKNESSIEVLAGFVSYAKIQNPLTIFTKVGSYVEWILEIMKKNSKS</sequence>